<keyword evidence="5" id="KW-0012">Acyltransferase</keyword>
<evidence type="ECO:0000256" key="2">
    <source>
        <dbReference type="ARBA" id="ARBA00011475"/>
    </source>
</evidence>
<proteinExistence type="inferred from homology"/>
<organism evidence="6">
    <name type="scientific">Thermodesulforhabdus norvegica</name>
    <dbReference type="NCBI Taxonomy" id="39841"/>
    <lineage>
        <taxon>Bacteria</taxon>
        <taxon>Pseudomonadati</taxon>
        <taxon>Thermodesulfobacteriota</taxon>
        <taxon>Syntrophobacteria</taxon>
        <taxon>Syntrophobacterales</taxon>
        <taxon>Thermodesulforhabdaceae</taxon>
        <taxon>Thermodesulforhabdus</taxon>
    </lineage>
</organism>
<reference evidence="6" key="1">
    <citation type="journal article" date="2020" name="mSystems">
        <title>Genome- and Community-Level Interaction Insights into Carbon Utilization and Element Cycling Functions of Hydrothermarchaeota in Hydrothermal Sediment.</title>
        <authorList>
            <person name="Zhou Z."/>
            <person name="Liu Y."/>
            <person name="Xu W."/>
            <person name="Pan J."/>
            <person name="Luo Z.H."/>
            <person name="Li M."/>
        </authorList>
    </citation>
    <scope>NUCLEOTIDE SEQUENCE [LARGE SCALE GENOMIC DNA]</scope>
    <source>
        <strain evidence="6">HyVt-19</strain>
    </source>
</reference>
<dbReference type="GO" id="GO:0006526">
    <property type="term" value="P:L-arginine biosynthetic process"/>
    <property type="evidence" value="ECO:0007669"/>
    <property type="project" value="InterPro"/>
</dbReference>
<dbReference type="EMBL" id="DQZW01000181">
    <property type="protein sequence ID" value="HDL90018.1"/>
    <property type="molecule type" value="Genomic_DNA"/>
</dbReference>
<evidence type="ECO:0000313" key="6">
    <source>
        <dbReference type="EMBL" id="HDL90018.1"/>
    </source>
</evidence>
<dbReference type="Gene3D" id="3.10.20.340">
    <property type="entry name" value="ArgJ beta chain, C-terminal domain"/>
    <property type="match status" value="1"/>
</dbReference>
<evidence type="ECO:0000256" key="4">
    <source>
        <dbReference type="ARBA" id="ARBA00022813"/>
    </source>
</evidence>
<dbReference type="InterPro" id="IPR042195">
    <property type="entry name" value="ArgJ_beta_C"/>
</dbReference>
<sequence>VKLVLREGIGEATVWTCDLSHGYVDINASYRT</sequence>
<evidence type="ECO:0000256" key="1">
    <source>
        <dbReference type="ARBA" id="ARBA00006774"/>
    </source>
</evidence>
<name>A0A7C1AVZ1_9BACT</name>
<gene>
    <name evidence="6" type="ORF">ENG14_03850</name>
</gene>
<dbReference type="InterPro" id="IPR016117">
    <property type="entry name" value="ArgJ-like_dom_sf"/>
</dbReference>
<keyword evidence="3" id="KW-0808">Transferase</keyword>
<comment type="subunit">
    <text evidence="2">Heterotetramer of two alpha and two beta chains.</text>
</comment>
<dbReference type="InterPro" id="IPR002813">
    <property type="entry name" value="Arg_biosynth_ArgJ"/>
</dbReference>
<dbReference type="AlphaFoldDB" id="A0A7C1AVZ1"/>
<comment type="caution">
    <text evidence="6">The sequence shown here is derived from an EMBL/GenBank/DDBJ whole genome shotgun (WGS) entry which is preliminary data.</text>
</comment>
<dbReference type="Proteomes" id="UP000886355">
    <property type="component" value="Unassembled WGS sequence"/>
</dbReference>
<dbReference type="Pfam" id="PF01960">
    <property type="entry name" value="ArgJ"/>
    <property type="match status" value="1"/>
</dbReference>
<comment type="similarity">
    <text evidence="1">Belongs to the ArgJ family.</text>
</comment>
<dbReference type="SUPFAM" id="SSF56266">
    <property type="entry name" value="DmpA/ArgJ-like"/>
    <property type="match status" value="1"/>
</dbReference>
<evidence type="ECO:0000256" key="3">
    <source>
        <dbReference type="ARBA" id="ARBA00022679"/>
    </source>
</evidence>
<evidence type="ECO:0000256" key="5">
    <source>
        <dbReference type="ARBA" id="ARBA00023315"/>
    </source>
</evidence>
<accession>A0A7C1AVZ1</accession>
<feature type="non-terminal residue" evidence="6">
    <location>
        <position position="1"/>
    </location>
</feature>
<protein>
    <submittedName>
        <fullName evidence="6">Uncharacterized protein</fullName>
    </submittedName>
</protein>
<keyword evidence="4" id="KW-0068">Autocatalytic cleavage</keyword>
<dbReference type="GO" id="GO:0004358">
    <property type="term" value="F:L-glutamate N-acetyltransferase activity, acting on acetyl-L-ornithine as donor"/>
    <property type="evidence" value="ECO:0007669"/>
    <property type="project" value="InterPro"/>
</dbReference>